<evidence type="ECO:0000313" key="3">
    <source>
        <dbReference type="Proteomes" id="UP000663868"/>
    </source>
</evidence>
<name>A0A819ZEG8_9BILA</name>
<gene>
    <name evidence="2" type="ORF">KXQ929_LOCUS38510</name>
    <name evidence="1" type="ORF">OXD698_LOCUS36698</name>
</gene>
<organism evidence="2 3">
    <name type="scientific">Adineta steineri</name>
    <dbReference type="NCBI Taxonomy" id="433720"/>
    <lineage>
        <taxon>Eukaryota</taxon>
        <taxon>Metazoa</taxon>
        <taxon>Spiralia</taxon>
        <taxon>Gnathifera</taxon>
        <taxon>Rotifera</taxon>
        <taxon>Eurotatoria</taxon>
        <taxon>Bdelloidea</taxon>
        <taxon>Adinetida</taxon>
        <taxon>Adinetidae</taxon>
        <taxon>Adineta</taxon>
    </lineage>
</organism>
<dbReference type="AlphaFoldDB" id="A0A819ZEG8"/>
<dbReference type="Proteomes" id="UP000663844">
    <property type="component" value="Unassembled WGS sequence"/>
</dbReference>
<evidence type="ECO:0000313" key="1">
    <source>
        <dbReference type="EMBL" id="CAF4124964.1"/>
    </source>
</evidence>
<dbReference type="EMBL" id="CAJOAZ010006144">
    <property type="protein sequence ID" value="CAF4124964.1"/>
    <property type="molecule type" value="Genomic_DNA"/>
</dbReference>
<feature type="non-terminal residue" evidence="2">
    <location>
        <position position="1"/>
    </location>
</feature>
<dbReference type="EMBL" id="CAJOBB010006906">
    <property type="protein sequence ID" value="CAF4173127.1"/>
    <property type="molecule type" value="Genomic_DNA"/>
</dbReference>
<reference evidence="2" key="1">
    <citation type="submission" date="2021-02" db="EMBL/GenBank/DDBJ databases">
        <authorList>
            <person name="Nowell W R."/>
        </authorList>
    </citation>
    <scope>NUCLEOTIDE SEQUENCE</scope>
</reference>
<protein>
    <submittedName>
        <fullName evidence="2">Uncharacterized protein</fullName>
    </submittedName>
</protein>
<sequence length="72" mass="8943">KQLSSTFKTRLLDTDEGISEDLCRMLHTFTATLLLINRYYFLEKNLWYRFEHRLDTLEKFILKLVRRWMEKN</sequence>
<comment type="caution">
    <text evidence="2">The sequence shown here is derived from an EMBL/GenBank/DDBJ whole genome shotgun (WGS) entry which is preliminary data.</text>
</comment>
<accession>A0A819ZEG8</accession>
<evidence type="ECO:0000313" key="2">
    <source>
        <dbReference type="EMBL" id="CAF4173127.1"/>
    </source>
</evidence>
<proteinExistence type="predicted"/>
<dbReference type="Proteomes" id="UP000663868">
    <property type="component" value="Unassembled WGS sequence"/>
</dbReference>